<gene>
    <name evidence="1" type="ORF">Scep_022481</name>
</gene>
<evidence type="ECO:0000313" key="2">
    <source>
        <dbReference type="Proteomes" id="UP001419268"/>
    </source>
</evidence>
<comment type="caution">
    <text evidence="1">The sequence shown here is derived from an EMBL/GenBank/DDBJ whole genome shotgun (WGS) entry which is preliminary data.</text>
</comment>
<evidence type="ECO:0000313" key="1">
    <source>
        <dbReference type="EMBL" id="KAK9105637.1"/>
    </source>
</evidence>
<organism evidence="1 2">
    <name type="scientific">Stephania cephalantha</name>
    <dbReference type="NCBI Taxonomy" id="152367"/>
    <lineage>
        <taxon>Eukaryota</taxon>
        <taxon>Viridiplantae</taxon>
        <taxon>Streptophyta</taxon>
        <taxon>Embryophyta</taxon>
        <taxon>Tracheophyta</taxon>
        <taxon>Spermatophyta</taxon>
        <taxon>Magnoliopsida</taxon>
        <taxon>Ranunculales</taxon>
        <taxon>Menispermaceae</taxon>
        <taxon>Menispermoideae</taxon>
        <taxon>Cissampelideae</taxon>
        <taxon>Stephania</taxon>
    </lineage>
</organism>
<dbReference type="AlphaFoldDB" id="A0AAP0F848"/>
<dbReference type="Proteomes" id="UP001419268">
    <property type="component" value="Unassembled WGS sequence"/>
</dbReference>
<dbReference type="EMBL" id="JBBNAG010000009">
    <property type="protein sequence ID" value="KAK9105637.1"/>
    <property type="molecule type" value="Genomic_DNA"/>
</dbReference>
<keyword evidence="2" id="KW-1185">Reference proteome</keyword>
<reference evidence="1 2" key="1">
    <citation type="submission" date="2024-01" db="EMBL/GenBank/DDBJ databases">
        <title>Genome assemblies of Stephania.</title>
        <authorList>
            <person name="Yang L."/>
        </authorList>
    </citation>
    <scope>NUCLEOTIDE SEQUENCE [LARGE SCALE GENOMIC DNA]</scope>
    <source>
        <strain evidence="1">JXDWG</strain>
        <tissue evidence="1">Leaf</tissue>
    </source>
</reference>
<proteinExistence type="predicted"/>
<accession>A0AAP0F848</accession>
<name>A0AAP0F848_9MAGN</name>
<sequence length="72" mass="8009">MKGFLLGQTLPHLLNHCSTDSKPSIPALPKRQSLVSNCEILSTSSWSRDLLLISCLLVRNVKGLIQTKPPRR</sequence>
<protein>
    <submittedName>
        <fullName evidence="1">Uncharacterized protein</fullName>
    </submittedName>
</protein>